<dbReference type="EMBL" id="LAZR01067883">
    <property type="protein sequence ID" value="KKK50707.1"/>
    <property type="molecule type" value="Genomic_DNA"/>
</dbReference>
<organism evidence="1">
    <name type="scientific">marine sediment metagenome</name>
    <dbReference type="NCBI Taxonomy" id="412755"/>
    <lineage>
        <taxon>unclassified sequences</taxon>
        <taxon>metagenomes</taxon>
        <taxon>ecological metagenomes</taxon>
    </lineage>
</organism>
<accession>A0A0F8W1X2</accession>
<reference evidence="1" key="1">
    <citation type="journal article" date="2015" name="Nature">
        <title>Complex archaea that bridge the gap between prokaryotes and eukaryotes.</title>
        <authorList>
            <person name="Spang A."/>
            <person name="Saw J.H."/>
            <person name="Jorgensen S.L."/>
            <person name="Zaremba-Niedzwiedzka K."/>
            <person name="Martijn J."/>
            <person name="Lind A.E."/>
            <person name="van Eijk R."/>
            <person name="Schleper C."/>
            <person name="Guy L."/>
            <person name="Ettema T.J."/>
        </authorList>
    </citation>
    <scope>NUCLEOTIDE SEQUENCE</scope>
</reference>
<dbReference type="AlphaFoldDB" id="A0A0F8W1X2"/>
<proteinExistence type="predicted"/>
<sequence length="32" mass="3453">MNVGKPQKVVIAIPSRQPAREPVKEPVKVAVS</sequence>
<evidence type="ECO:0000313" key="1">
    <source>
        <dbReference type="EMBL" id="KKK50707.1"/>
    </source>
</evidence>
<protein>
    <submittedName>
        <fullName evidence="1">Uncharacterized protein</fullName>
    </submittedName>
</protein>
<comment type="caution">
    <text evidence="1">The sequence shown here is derived from an EMBL/GenBank/DDBJ whole genome shotgun (WGS) entry which is preliminary data.</text>
</comment>
<gene>
    <name evidence="1" type="ORF">LCGC14_3122330</name>
</gene>
<name>A0A0F8W1X2_9ZZZZ</name>